<dbReference type="PRINTS" id="PR00412">
    <property type="entry name" value="EPOXHYDRLASE"/>
</dbReference>
<dbReference type="InterPro" id="IPR000073">
    <property type="entry name" value="AB_hydrolase_1"/>
</dbReference>
<name>A0A245ZJV7_9SPHN</name>
<evidence type="ECO:0000313" key="4">
    <source>
        <dbReference type="Proteomes" id="UP000197783"/>
    </source>
</evidence>
<evidence type="ECO:0000313" key="3">
    <source>
        <dbReference type="EMBL" id="OWK30005.1"/>
    </source>
</evidence>
<dbReference type="Gene3D" id="3.40.50.1820">
    <property type="entry name" value="alpha/beta hydrolase"/>
    <property type="match status" value="1"/>
</dbReference>
<dbReference type="PANTHER" id="PTHR43329">
    <property type="entry name" value="EPOXIDE HYDROLASE"/>
    <property type="match status" value="1"/>
</dbReference>
<reference evidence="3 4" key="1">
    <citation type="submission" date="2017-03" db="EMBL/GenBank/DDBJ databases">
        <title>Genome sequence of Sphingomonas mucosissima DSM 17494.</title>
        <authorList>
            <person name="Poehlein A."/>
            <person name="Wuebbeler J.H."/>
            <person name="Steinbuechel A."/>
            <person name="Daniel R."/>
        </authorList>
    </citation>
    <scope>NUCLEOTIDE SEQUENCE [LARGE SCALE GENOMIC DNA]</scope>
    <source>
        <strain evidence="3 4">DSM 17494</strain>
    </source>
</reference>
<proteinExistence type="predicted"/>
<keyword evidence="4" id="KW-1185">Reference proteome</keyword>
<dbReference type="InterPro" id="IPR000639">
    <property type="entry name" value="Epox_hydrolase-like"/>
</dbReference>
<organism evidence="3 4">
    <name type="scientific">Sphingomonas mucosissima</name>
    <dbReference type="NCBI Taxonomy" id="370959"/>
    <lineage>
        <taxon>Bacteria</taxon>
        <taxon>Pseudomonadati</taxon>
        <taxon>Pseudomonadota</taxon>
        <taxon>Alphaproteobacteria</taxon>
        <taxon>Sphingomonadales</taxon>
        <taxon>Sphingomonadaceae</taxon>
        <taxon>Sphingomonas</taxon>
    </lineage>
</organism>
<dbReference type="Pfam" id="PF00561">
    <property type="entry name" value="Abhydrolase_1"/>
    <property type="match status" value="1"/>
</dbReference>
<evidence type="ECO:0000259" key="2">
    <source>
        <dbReference type="Pfam" id="PF00561"/>
    </source>
</evidence>
<dbReference type="SUPFAM" id="SSF53474">
    <property type="entry name" value="alpha/beta-Hydrolases"/>
    <property type="match status" value="1"/>
</dbReference>
<dbReference type="InterPro" id="IPR029058">
    <property type="entry name" value="AB_hydrolase_fold"/>
</dbReference>
<feature type="domain" description="AB hydrolase-1" evidence="2">
    <location>
        <begin position="4"/>
        <end position="256"/>
    </location>
</feature>
<dbReference type="EMBL" id="NBBJ01000003">
    <property type="protein sequence ID" value="OWK30005.1"/>
    <property type="molecule type" value="Genomic_DNA"/>
</dbReference>
<comment type="caution">
    <text evidence="3">The sequence shown here is derived from an EMBL/GenBank/DDBJ whole genome shotgun (WGS) entry which is preliminary data.</text>
</comment>
<sequence length="271" mass="29272">MQATADAGFHAIAFDMRGYGDSDAPSDANLYTPFHTVGDVIAVLDHFQVGSAILVGHDFGANVAWNAAMMRADRIAAVFGVSVPFLQPGGPSFLDQLRAAGADGFYMFDQMTTEADAKWADAAHSIPASLYWLSGEAPKDARWDPFDPARHMLRPAPGAPTTIDPAYVDEMVEAFGRTGFHAPLNYYRAIDTFFAVANRAFAGCVIKQPSFFLTGEADGLNAVRNPTEASLRQTLPGLRGFLAMKGVGHWPQLEAPNAFNAALLRFLRSQV</sequence>
<dbReference type="GO" id="GO:0018786">
    <property type="term" value="F:haloalkane dehalogenase activity"/>
    <property type="evidence" value="ECO:0007669"/>
    <property type="project" value="UniProtKB-EC"/>
</dbReference>
<keyword evidence="1 3" id="KW-0378">Hydrolase</keyword>
<protein>
    <submittedName>
        <fullName evidence="3">Haloalkane dehalogenase</fullName>
        <ecNumber evidence="3">3.8.1.5</ecNumber>
    </submittedName>
</protein>
<accession>A0A245ZJV7</accession>
<dbReference type="EC" id="3.8.1.5" evidence="3"/>
<dbReference type="AlphaFoldDB" id="A0A245ZJV7"/>
<dbReference type="Proteomes" id="UP000197783">
    <property type="component" value="Unassembled WGS sequence"/>
</dbReference>
<gene>
    <name evidence="3" type="primary">dhmA</name>
    <name evidence="3" type="ORF">SPMU_24270</name>
</gene>
<evidence type="ECO:0000256" key="1">
    <source>
        <dbReference type="ARBA" id="ARBA00022801"/>
    </source>
</evidence>